<evidence type="ECO:0000313" key="3">
    <source>
        <dbReference type="EMBL" id="PIS09039.1"/>
    </source>
</evidence>
<dbReference type="AlphaFoldDB" id="A0A2H0WAX5"/>
<reference evidence="4" key="1">
    <citation type="submission" date="2017-09" db="EMBL/GenBank/DDBJ databases">
        <title>Depth-based differentiation of microbial function through sediment-hosted aquifers and enrichment of novel symbionts in the deep terrestrial subsurface.</title>
        <authorList>
            <person name="Probst A.J."/>
            <person name="Ladd B."/>
            <person name="Jarett J.K."/>
            <person name="Geller-Mcgrath D.E."/>
            <person name="Sieber C.M.K."/>
            <person name="Emerson J.B."/>
            <person name="Anantharaman K."/>
            <person name="Thomas B.C."/>
            <person name="Malmstrom R."/>
            <person name="Stieglmeier M."/>
            <person name="Klingl A."/>
            <person name="Woyke T."/>
            <person name="Ryan C.M."/>
            <person name="Banfield J.F."/>
        </authorList>
    </citation>
    <scope>NUCLEOTIDE SEQUENCE [LARGE SCALE GENOMIC DNA]</scope>
</reference>
<dbReference type="Gene3D" id="2.120.10.30">
    <property type="entry name" value="TolB, C-terminal domain"/>
    <property type="match status" value="1"/>
</dbReference>
<comment type="caution">
    <text evidence="3">The sequence shown here is derived from an EMBL/GenBank/DDBJ whole genome shotgun (WGS) entry which is preliminary data.</text>
</comment>
<keyword evidence="1" id="KW-0175">Coiled coil</keyword>
<dbReference type="InterPro" id="IPR011042">
    <property type="entry name" value="6-blade_b-propeller_TolB-like"/>
</dbReference>
<evidence type="ECO:0000259" key="2">
    <source>
        <dbReference type="Pfam" id="PF08308"/>
    </source>
</evidence>
<dbReference type="SUPFAM" id="SSF82171">
    <property type="entry name" value="DPP6 N-terminal domain-like"/>
    <property type="match status" value="1"/>
</dbReference>
<evidence type="ECO:0000313" key="4">
    <source>
        <dbReference type="Proteomes" id="UP000230093"/>
    </source>
</evidence>
<gene>
    <name evidence="3" type="ORF">COT75_03445</name>
</gene>
<dbReference type="Pfam" id="PF08308">
    <property type="entry name" value="PEGA"/>
    <property type="match status" value="1"/>
</dbReference>
<accession>A0A2H0WAX5</accession>
<proteinExistence type="predicted"/>
<feature type="coiled-coil region" evidence="1">
    <location>
        <begin position="314"/>
        <end position="346"/>
    </location>
</feature>
<protein>
    <recommendedName>
        <fullName evidence="2">PEGA domain-containing protein</fullName>
    </recommendedName>
</protein>
<name>A0A2H0WAX5_9BACT</name>
<organism evidence="3 4">
    <name type="scientific">Candidatus Beckwithbacteria bacterium CG10_big_fil_rev_8_21_14_0_10_34_10</name>
    <dbReference type="NCBI Taxonomy" id="1974495"/>
    <lineage>
        <taxon>Bacteria</taxon>
        <taxon>Candidatus Beckwithiibacteriota</taxon>
    </lineage>
</organism>
<dbReference type="Proteomes" id="UP000230093">
    <property type="component" value="Unassembled WGS sequence"/>
</dbReference>
<dbReference type="InterPro" id="IPR013229">
    <property type="entry name" value="PEGA"/>
</dbReference>
<sequence length="426" mass="47883">MNKKLLITLSIAVFLIFGTLGAIRFAKGYRLNFKNKTVDGTGLLVTNSFPKGASVYINSKLTTATDDTLNLPPGEYEIKIVKDGFISWEKKLLLQEELVTQTNAHLFPAVPDLNALTSSGATNLTPSPDGYKIAFSVASASAKLKNGLWVLDLNSNSLSSSYGTRQISQEFGSIDFSKADILWSPDSQEILVKNNGDTVLLDADRLNQPESINDVLVRLSLILSEWEKELAEKRQKQLSKLPEEMQKIATQSAKNVYFSPDEEKLLYTATASALIKEDLIPSLPASNTQEEERNLQAGRIYVYDLKEDKNFFIAEAEKETAEETKLDKEEDEKAIINRRIKEIQRHYSPLYFQSLQWFPTSKHLVYNMKDKITILEYDNTNIATVYAGPFENSFVYPWPDGSKLAILTTLTPEADQPLNLYAIDLK</sequence>
<dbReference type="EMBL" id="PEZT01000021">
    <property type="protein sequence ID" value="PIS09039.1"/>
    <property type="molecule type" value="Genomic_DNA"/>
</dbReference>
<evidence type="ECO:0000256" key="1">
    <source>
        <dbReference type="SAM" id="Coils"/>
    </source>
</evidence>
<feature type="domain" description="PEGA" evidence="2">
    <location>
        <begin position="42"/>
        <end position="106"/>
    </location>
</feature>